<name>A0ACC1S8Q2_9APHY</name>
<reference evidence="1" key="1">
    <citation type="submission" date="2022-07" db="EMBL/GenBank/DDBJ databases">
        <title>Genome Sequence of Phlebia brevispora.</title>
        <authorList>
            <person name="Buettner E."/>
        </authorList>
    </citation>
    <scope>NUCLEOTIDE SEQUENCE</scope>
    <source>
        <strain evidence="1">MPL23</strain>
    </source>
</reference>
<sequence length="999" mass="110108">MPVGSSGADIDYGSSAGAHGQSFSTTTTANAPNLQSRPSPGGSPNPSGVNSAQNNWGLPSSSSLIQPQAGPSSSTSLQAQKHSPSMLSGVPMYYDPEEVAAQDGVDYQQWIEANYPGQYQYITGSQPSPMGNVFQQHPGSAQQHVPAMSNPPPVSSAAPVQPPMQNQYHFVASPYSAAPSNQVNAFPEGFPPNQLSSTSVPPRIARSTGYMSRQQGQPQPAHVMPGYQPPQRQPDPQQQHFPQGPYIQQSSQQSYPQEPQEHYVQVPTEPLASVSYFPPDHNANTLMAPNHQFTFTFANTSSDHLPTSAGSNPSYTPSSEHAALSSTSPPSWTGTDDGRPSSASYATAPATSVAPVRASPSARQNPPDSPDKVKSKKRAKLNPPGEPDSGTDDDDSPRNAVPPLRGPDSNPTRLPGACTHCKKLKLCELSCVSYLAPVAPIPCVMSSHSDSTDESSLDVPEHSKREYLLAQIRQKDSIIESLLKQLHNPYLATPLSIASYRMATSPSDQNKGNVIAWLDRLEDSVRTAGRSAGASAFRLDSRPREGEDDSEQDSDGEEADEHTERGSVNTDGTVKVEDEEKLQQLPDPAVPLGLIATLSLDNKKKTSVKDGDETDDDNVGVANETYFMPGPAYDLSIRANLIEQHSPPDILVHGLVTPEDVDKLFEIFYARLNPHVSVLDPVLHTPATTFARCPFLFTVVCAVASRYYADKSEIYPIAMHFAKHAAANALITGWKSVELAQAYILMSVYGVPARRWEEDRGWLYTGLAIRIATDLNLHQVPMVKPTSERQAREMINKIRVWMNCYNMDRSTATQFGKPSTIKEDYIIRRSEEWYKLSQFNHPQYDIGLCAYTSQLRIMARFHDEVYSNPDSPSGLNERLDFQEVTLRHDRYLTEYLEDWKRRFEEESDMNDPACKFRSSLLPFFTNYSRLVMHSFAFQQAFRRGIRPEDQIIVDKCFQAAKAVLLAFLDSLAPSGFERYAPDSHFIFVTFASAFLLKVS</sequence>
<protein>
    <submittedName>
        <fullName evidence="1">Uncharacterized protein</fullName>
    </submittedName>
</protein>
<evidence type="ECO:0000313" key="2">
    <source>
        <dbReference type="Proteomes" id="UP001148662"/>
    </source>
</evidence>
<proteinExistence type="predicted"/>
<evidence type="ECO:0000313" key="1">
    <source>
        <dbReference type="EMBL" id="KAJ3534471.1"/>
    </source>
</evidence>
<keyword evidence="2" id="KW-1185">Reference proteome</keyword>
<gene>
    <name evidence="1" type="ORF">NM688_g7131</name>
</gene>
<accession>A0ACC1S8Q2</accession>
<comment type="caution">
    <text evidence="1">The sequence shown here is derived from an EMBL/GenBank/DDBJ whole genome shotgun (WGS) entry which is preliminary data.</text>
</comment>
<dbReference type="Proteomes" id="UP001148662">
    <property type="component" value="Unassembled WGS sequence"/>
</dbReference>
<dbReference type="EMBL" id="JANHOG010001604">
    <property type="protein sequence ID" value="KAJ3534471.1"/>
    <property type="molecule type" value="Genomic_DNA"/>
</dbReference>
<organism evidence="1 2">
    <name type="scientific">Phlebia brevispora</name>
    <dbReference type="NCBI Taxonomy" id="194682"/>
    <lineage>
        <taxon>Eukaryota</taxon>
        <taxon>Fungi</taxon>
        <taxon>Dikarya</taxon>
        <taxon>Basidiomycota</taxon>
        <taxon>Agaricomycotina</taxon>
        <taxon>Agaricomycetes</taxon>
        <taxon>Polyporales</taxon>
        <taxon>Meruliaceae</taxon>
        <taxon>Phlebia</taxon>
    </lineage>
</organism>